<dbReference type="InterPro" id="IPR016161">
    <property type="entry name" value="Ald_DH/histidinol_DH"/>
</dbReference>
<dbReference type="EC" id="1.2.1.3" evidence="4"/>
<dbReference type="OrthoDB" id="310895at2759"/>
<evidence type="ECO:0000256" key="2">
    <source>
        <dbReference type="ARBA" id="ARBA00023002"/>
    </source>
</evidence>
<keyword evidence="2" id="KW-0560">Oxidoreductase</keyword>
<gene>
    <name evidence="9" type="ORF">FNYG_07842</name>
</gene>
<dbReference type="STRING" id="42673.A0A2K0W9M5"/>
<dbReference type="Gene3D" id="3.40.309.10">
    <property type="entry name" value="Aldehyde Dehydrogenase, Chain A, domain 2"/>
    <property type="match status" value="1"/>
</dbReference>
<evidence type="ECO:0000313" key="9">
    <source>
        <dbReference type="EMBL" id="PNP78977.1"/>
    </source>
</evidence>
<dbReference type="InterPro" id="IPR016160">
    <property type="entry name" value="Ald_DH_CS_CYS"/>
</dbReference>
<comment type="pathway">
    <text evidence="5">Alcohol metabolism; ethanol degradation; acetate from ethanol: step 2/2.</text>
</comment>
<evidence type="ECO:0000256" key="1">
    <source>
        <dbReference type="ARBA" id="ARBA00009986"/>
    </source>
</evidence>
<name>A0A2K0W9M5_GIBNY</name>
<dbReference type="InterPro" id="IPR015590">
    <property type="entry name" value="Aldehyde_DH_dom"/>
</dbReference>
<dbReference type="FunFam" id="3.40.309.10:FF:000001">
    <property type="entry name" value="Mitochondrial aldehyde dehydrogenase 2"/>
    <property type="match status" value="1"/>
</dbReference>
<evidence type="ECO:0000256" key="4">
    <source>
        <dbReference type="ARBA" id="ARBA00024226"/>
    </source>
</evidence>
<evidence type="ECO:0000313" key="10">
    <source>
        <dbReference type="Proteomes" id="UP000236664"/>
    </source>
</evidence>
<dbReference type="PANTHER" id="PTHR11699">
    <property type="entry name" value="ALDEHYDE DEHYDROGENASE-RELATED"/>
    <property type="match status" value="1"/>
</dbReference>
<feature type="domain" description="Aldehyde dehydrogenase" evidence="8">
    <location>
        <begin position="470"/>
        <end position="505"/>
    </location>
</feature>
<evidence type="ECO:0000256" key="5">
    <source>
        <dbReference type="ARBA" id="ARBA00037885"/>
    </source>
</evidence>
<dbReference type="EMBL" id="MTQA01000095">
    <property type="protein sequence ID" value="PNP78977.1"/>
    <property type="molecule type" value="Genomic_DNA"/>
</dbReference>
<dbReference type="SUPFAM" id="SSF53720">
    <property type="entry name" value="ALDH-like"/>
    <property type="match status" value="1"/>
</dbReference>
<dbReference type="Pfam" id="PF00171">
    <property type="entry name" value="Aldedh"/>
    <property type="match status" value="2"/>
</dbReference>
<proteinExistence type="inferred from homology"/>
<comment type="caution">
    <text evidence="9">The sequence shown here is derived from an EMBL/GenBank/DDBJ whole genome shotgun (WGS) entry which is preliminary data.</text>
</comment>
<dbReference type="FunFam" id="3.40.605.10:FF:000026">
    <property type="entry name" value="Aldehyde dehydrogenase, putative"/>
    <property type="match status" value="1"/>
</dbReference>
<dbReference type="FunFam" id="3.40.605.10:FF:000011">
    <property type="entry name" value="ALD5p Mitochondrial aldehyde dehydrogenase"/>
    <property type="match status" value="1"/>
</dbReference>
<keyword evidence="10" id="KW-1185">Reference proteome</keyword>
<dbReference type="CDD" id="cd07091">
    <property type="entry name" value="ALDH_F1-2_Ald2-like"/>
    <property type="match status" value="1"/>
</dbReference>
<feature type="domain" description="Aldehyde dehydrogenase" evidence="8">
    <location>
        <begin position="32"/>
        <end position="458"/>
    </location>
</feature>
<dbReference type="InterPro" id="IPR016162">
    <property type="entry name" value="Ald_DH_N"/>
</dbReference>
<evidence type="ECO:0000259" key="8">
    <source>
        <dbReference type="Pfam" id="PF00171"/>
    </source>
</evidence>
<evidence type="ECO:0000256" key="6">
    <source>
        <dbReference type="ARBA" id="ARBA00044146"/>
    </source>
</evidence>
<dbReference type="Gene3D" id="3.40.605.10">
    <property type="entry name" value="Aldehyde Dehydrogenase, Chain A, domain 1"/>
    <property type="match status" value="1"/>
</dbReference>
<evidence type="ECO:0000256" key="3">
    <source>
        <dbReference type="ARBA" id="ARBA00023027"/>
    </source>
</evidence>
<dbReference type="AlphaFoldDB" id="A0A2K0W9M5"/>
<sequence length="513" mass="55525">MPLTSEIRLPDGKGYTQPLGLFIDNEFREGVNGKTFEVVNPTTEEIIVHVFEAGTEDVDLAVAAARRAFKGPWRMTSPEDRGSLLRRVADLIEKNLDLLAKVETLNNGKAQQWAIGDVTHCVSVFNYYAGWADKMEGKVIDVDAERFNFTKREPFGVCGMIVPWNAPLVLMSWKVAPALAAGNTVVVKTSELTPLSALLLADLFKQAGAPAGIFNVISGFGNVAGAALASHMDVAKISFTGSTTTGRAIMQAAAQSNLKPVTLELGGKGPNIVFDDADFDAAVEWVTFGIFYSSGQVCCAGSRVYVQAGIYDRFLDALRARVAQISVGDPFDINTFHGPQTSKAQFDRILGYIKSGVDDGAKIEAGGSRWGEKGFFIQPTIFSGASHDMKIMRDEIFGPVCVVSRFETQDEVVQAANATSYGLASGVHTKNIDRALNVSNLLETGTVWVNQVRTYRQNACSLLTLLRAKYNTIHHQLPFGGYKESGIGRELGAAVLESYTTIKTVSVRLSGTQ</sequence>
<evidence type="ECO:0000256" key="7">
    <source>
        <dbReference type="ARBA" id="ARBA00049194"/>
    </source>
</evidence>
<comment type="similarity">
    <text evidence="1">Belongs to the aldehyde dehydrogenase family.</text>
</comment>
<comment type="catalytic activity">
    <reaction evidence="7">
        <text>an aldehyde + NAD(+) + H2O = a carboxylate + NADH + 2 H(+)</text>
        <dbReference type="Rhea" id="RHEA:16185"/>
        <dbReference type="ChEBI" id="CHEBI:15377"/>
        <dbReference type="ChEBI" id="CHEBI:15378"/>
        <dbReference type="ChEBI" id="CHEBI:17478"/>
        <dbReference type="ChEBI" id="CHEBI:29067"/>
        <dbReference type="ChEBI" id="CHEBI:57540"/>
        <dbReference type="ChEBI" id="CHEBI:57945"/>
        <dbReference type="EC" id="1.2.1.3"/>
    </reaction>
</comment>
<protein>
    <recommendedName>
        <fullName evidence="6">Aldehyde dehydrogenase</fullName>
        <ecNumber evidence="4">1.2.1.3</ecNumber>
    </recommendedName>
</protein>
<keyword evidence="3" id="KW-0520">NAD</keyword>
<dbReference type="GO" id="GO:0005739">
    <property type="term" value="C:mitochondrion"/>
    <property type="evidence" value="ECO:0007669"/>
    <property type="project" value="UniProtKB-ARBA"/>
</dbReference>
<dbReference type="GO" id="GO:0004029">
    <property type="term" value="F:aldehyde dehydrogenase (NAD+) activity"/>
    <property type="evidence" value="ECO:0007669"/>
    <property type="project" value="UniProtKB-EC"/>
</dbReference>
<dbReference type="Proteomes" id="UP000236664">
    <property type="component" value="Unassembled WGS sequence"/>
</dbReference>
<organism evidence="9 10">
    <name type="scientific">Gibberella nygamai</name>
    <name type="common">Bean root rot disease fungus</name>
    <name type="synonym">Fusarium nygamai</name>
    <dbReference type="NCBI Taxonomy" id="42673"/>
    <lineage>
        <taxon>Eukaryota</taxon>
        <taxon>Fungi</taxon>
        <taxon>Dikarya</taxon>
        <taxon>Ascomycota</taxon>
        <taxon>Pezizomycotina</taxon>
        <taxon>Sordariomycetes</taxon>
        <taxon>Hypocreomycetidae</taxon>
        <taxon>Hypocreales</taxon>
        <taxon>Nectriaceae</taxon>
        <taxon>Fusarium</taxon>
        <taxon>Fusarium fujikuroi species complex</taxon>
    </lineage>
</organism>
<dbReference type="InterPro" id="IPR016163">
    <property type="entry name" value="Ald_DH_C"/>
</dbReference>
<accession>A0A2K0W9M5</accession>
<reference evidence="9 10" key="1">
    <citation type="submission" date="2017-06" db="EMBL/GenBank/DDBJ databases">
        <title>Genome of Fusarium nygamai isolate CS10214.</title>
        <authorList>
            <person name="Gardiner D.M."/>
            <person name="Obanor F."/>
            <person name="Kazan K."/>
        </authorList>
    </citation>
    <scope>NUCLEOTIDE SEQUENCE [LARGE SCALE GENOMIC DNA]</scope>
    <source>
        <strain evidence="9 10">CS10214</strain>
    </source>
</reference>
<dbReference type="GO" id="GO:0019413">
    <property type="term" value="P:acetate biosynthetic process"/>
    <property type="evidence" value="ECO:0007669"/>
    <property type="project" value="UniProtKB-ARBA"/>
</dbReference>
<dbReference type="PROSITE" id="PS00070">
    <property type="entry name" value="ALDEHYDE_DEHYDR_CYS"/>
    <property type="match status" value="1"/>
</dbReference>